<dbReference type="Gene3D" id="3.30.70.20">
    <property type="match status" value="1"/>
</dbReference>
<gene>
    <name evidence="1" type="ORF">ACIB24_21925</name>
</gene>
<comment type="caution">
    <text evidence="1">The sequence shown here is derived from an EMBL/GenBank/DDBJ whole genome shotgun (WGS) entry which is preliminary data.</text>
</comment>
<dbReference type="EMBL" id="JBITLV010000009">
    <property type="protein sequence ID" value="MFI7589736.1"/>
    <property type="molecule type" value="Genomic_DNA"/>
</dbReference>
<evidence type="ECO:0000313" key="1">
    <source>
        <dbReference type="EMBL" id="MFI7589736.1"/>
    </source>
</evidence>
<organism evidence="1 2">
    <name type="scientific">Spongisporangium articulatum</name>
    <dbReference type="NCBI Taxonomy" id="3362603"/>
    <lineage>
        <taxon>Bacteria</taxon>
        <taxon>Bacillati</taxon>
        <taxon>Actinomycetota</taxon>
        <taxon>Actinomycetes</taxon>
        <taxon>Kineosporiales</taxon>
        <taxon>Kineosporiaceae</taxon>
        <taxon>Spongisporangium</taxon>
    </lineage>
</organism>
<name>A0ABW8ATM0_9ACTN</name>
<keyword evidence="2" id="KW-1185">Reference proteome</keyword>
<dbReference type="SUPFAM" id="SSF54862">
    <property type="entry name" value="4Fe-4S ferredoxins"/>
    <property type="match status" value="1"/>
</dbReference>
<dbReference type="RefSeq" id="WP_398284339.1">
    <property type="nucleotide sequence ID" value="NZ_JBITLV010000009.1"/>
</dbReference>
<proteinExistence type="predicted"/>
<reference evidence="1 2" key="1">
    <citation type="submission" date="2024-10" db="EMBL/GenBank/DDBJ databases">
        <title>The Natural Products Discovery Center: Release of the First 8490 Sequenced Strains for Exploring Actinobacteria Biosynthetic Diversity.</title>
        <authorList>
            <person name="Kalkreuter E."/>
            <person name="Kautsar S.A."/>
            <person name="Yang D."/>
            <person name="Bader C.D."/>
            <person name="Teijaro C.N."/>
            <person name="Fluegel L."/>
            <person name="Davis C.M."/>
            <person name="Simpson J.R."/>
            <person name="Lauterbach L."/>
            <person name="Steele A.D."/>
            <person name="Gui C."/>
            <person name="Meng S."/>
            <person name="Li G."/>
            <person name="Viehrig K."/>
            <person name="Ye F."/>
            <person name="Su P."/>
            <person name="Kiefer A.F."/>
            <person name="Nichols A."/>
            <person name="Cepeda A.J."/>
            <person name="Yan W."/>
            <person name="Fan B."/>
            <person name="Jiang Y."/>
            <person name="Adhikari A."/>
            <person name="Zheng C.-J."/>
            <person name="Schuster L."/>
            <person name="Cowan T.M."/>
            <person name="Smanski M.J."/>
            <person name="Chevrette M.G."/>
            <person name="De Carvalho L.P.S."/>
            <person name="Shen B."/>
        </authorList>
    </citation>
    <scope>NUCLEOTIDE SEQUENCE [LARGE SCALE GENOMIC DNA]</scope>
    <source>
        <strain evidence="1 2">NPDC049639</strain>
    </source>
</reference>
<evidence type="ECO:0000313" key="2">
    <source>
        <dbReference type="Proteomes" id="UP001612915"/>
    </source>
</evidence>
<protein>
    <submittedName>
        <fullName evidence="1">Ferredoxin</fullName>
    </submittedName>
</protein>
<dbReference type="Pfam" id="PF13370">
    <property type="entry name" value="Fer4_13"/>
    <property type="match status" value="1"/>
</dbReference>
<dbReference type="Proteomes" id="UP001612915">
    <property type="component" value="Unassembled WGS sequence"/>
</dbReference>
<sequence length="66" mass="7108">MRAVADLDLCQAHQMCQSEAPDVFGFDPAADRVVVLRPGLTEADRAAVTRAVAYCPAFALTLVEED</sequence>
<accession>A0ABW8ATM0</accession>